<reference evidence="7 8" key="1">
    <citation type="submission" date="2020-02" db="EMBL/GenBank/DDBJ databases">
        <title>complete genome sequence of Rhodobacteraceae bacterium.</title>
        <authorList>
            <person name="Park J."/>
            <person name="Kim Y.-S."/>
            <person name="Kim K.-H."/>
        </authorList>
    </citation>
    <scope>NUCLEOTIDE SEQUENCE [LARGE SCALE GENOMIC DNA]</scope>
    <source>
        <strain evidence="7 8">RR4-56</strain>
    </source>
</reference>
<sequence length="377" mass="41931">MAAESAKTPASGARRRRAAPKAGGGSSPHRKAKHQKSINLALQGGGSHGAFTWGVLDKLFEDDRVWIEAISGTSAGAMNAVVTAQGLYENGPAGARRRLDEFWRAVSKAGQSSPIQRSIWAQMTGDWSLETSPGYRFFNALSGLVSPYDFNPGNINPLRDLVGAMVDFDKVRASGEMAVYIAATTVETGRVRIFEGEEITLDSVMASACLPQLFKAVEIDGKHYWDGGFMGNPPLYPFFYDSPARDIVIVQINPVVREGEPRTAAEITNRMNEITFNSALLHELRSIDFVARLLEDGKLDPAQYRKMNVHIIHSRKRMRPLDASSKMNSEWAFLKHLFEIGRYAATNWLRRYYDDVGERSSIDIREMFQGRPEPKGD</sequence>
<name>A0A7L5BZY5_9RHOB</name>
<dbReference type="InterPro" id="IPR050301">
    <property type="entry name" value="NTE"/>
</dbReference>
<evidence type="ECO:0000256" key="4">
    <source>
        <dbReference type="PROSITE-ProRule" id="PRU01161"/>
    </source>
</evidence>
<evidence type="ECO:0000259" key="6">
    <source>
        <dbReference type="PROSITE" id="PS51635"/>
    </source>
</evidence>
<dbReference type="PANTHER" id="PTHR14226:SF78">
    <property type="entry name" value="SLR0060 PROTEIN"/>
    <property type="match status" value="1"/>
</dbReference>
<keyword evidence="8" id="KW-1185">Reference proteome</keyword>
<accession>A0A7L5BZY5</accession>
<dbReference type="Proteomes" id="UP000503336">
    <property type="component" value="Chromosome"/>
</dbReference>
<evidence type="ECO:0000256" key="3">
    <source>
        <dbReference type="ARBA" id="ARBA00023098"/>
    </source>
</evidence>
<keyword evidence="2 4" id="KW-0442">Lipid degradation</keyword>
<protein>
    <submittedName>
        <fullName evidence="7">Patatin-like phospholipase family protein</fullName>
    </submittedName>
</protein>
<feature type="domain" description="PNPLA" evidence="6">
    <location>
        <begin position="40"/>
        <end position="239"/>
    </location>
</feature>
<feature type="short sequence motif" description="GXGXXG" evidence="4">
    <location>
        <begin position="44"/>
        <end position="49"/>
    </location>
</feature>
<feature type="active site" description="Proton acceptor" evidence="4">
    <location>
        <position position="226"/>
    </location>
</feature>
<dbReference type="Pfam" id="PF01734">
    <property type="entry name" value="Patatin"/>
    <property type="match status" value="1"/>
</dbReference>
<dbReference type="KEGG" id="hdh:G5B40_13565"/>
<proteinExistence type="predicted"/>
<evidence type="ECO:0000256" key="2">
    <source>
        <dbReference type="ARBA" id="ARBA00022963"/>
    </source>
</evidence>
<gene>
    <name evidence="7" type="ORF">G5B40_13565</name>
</gene>
<feature type="short sequence motif" description="DGA/G" evidence="4">
    <location>
        <begin position="226"/>
        <end position="228"/>
    </location>
</feature>
<dbReference type="PROSITE" id="PS51635">
    <property type="entry name" value="PNPLA"/>
    <property type="match status" value="1"/>
</dbReference>
<dbReference type="InterPro" id="IPR002641">
    <property type="entry name" value="PNPLA_dom"/>
</dbReference>
<dbReference type="PANTHER" id="PTHR14226">
    <property type="entry name" value="NEUROPATHY TARGET ESTERASE/SWISS CHEESE D.MELANOGASTER"/>
    <property type="match status" value="1"/>
</dbReference>
<dbReference type="RefSeq" id="WP_165099592.1">
    <property type="nucleotide sequence ID" value="NZ_CP049056.1"/>
</dbReference>
<organism evidence="7 8">
    <name type="scientific">Pikeienuella piscinae</name>
    <dbReference type="NCBI Taxonomy" id="2748098"/>
    <lineage>
        <taxon>Bacteria</taxon>
        <taxon>Pseudomonadati</taxon>
        <taxon>Pseudomonadota</taxon>
        <taxon>Alphaproteobacteria</taxon>
        <taxon>Rhodobacterales</taxon>
        <taxon>Paracoccaceae</taxon>
        <taxon>Pikeienuella</taxon>
    </lineage>
</organism>
<feature type="region of interest" description="Disordered" evidence="5">
    <location>
        <begin position="1"/>
        <end position="36"/>
    </location>
</feature>
<dbReference type="EMBL" id="CP049056">
    <property type="protein sequence ID" value="QIE56398.1"/>
    <property type="molecule type" value="Genomic_DNA"/>
</dbReference>
<feature type="active site" description="Nucleophile" evidence="4">
    <location>
        <position position="74"/>
    </location>
</feature>
<dbReference type="SUPFAM" id="SSF52151">
    <property type="entry name" value="FabD/lysophospholipase-like"/>
    <property type="match status" value="1"/>
</dbReference>
<dbReference type="InterPro" id="IPR016035">
    <property type="entry name" value="Acyl_Trfase/lysoPLipase"/>
</dbReference>
<dbReference type="GO" id="GO:0016042">
    <property type="term" value="P:lipid catabolic process"/>
    <property type="evidence" value="ECO:0007669"/>
    <property type="project" value="UniProtKB-UniRule"/>
</dbReference>
<dbReference type="AlphaFoldDB" id="A0A7L5BZY5"/>
<evidence type="ECO:0000256" key="5">
    <source>
        <dbReference type="SAM" id="MobiDB-lite"/>
    </source>
</evidence>
<evidence type="ECO:0000313" key="7">
    <source>
        <dbReference type="EMBL" id="QIE56398.1"/>
    </source>
</evidence>
<feature type="short sequence motif" description="GXSXG" evidence="4">
    <location>
        <begin position="72"/>
        <end position="76"/>
    </location>
</feature>
<evidence type="ECO:0000313" key="8">
    <source>
        <dbReference type="Proteomes" id="UP000503336"/>
    </source>
</evidence>
<dbReference type="Gene3D" id="3.40.1090.10">
    <property type="entry name" value="Cytosolic phospholipase A2 catalytic domain"/>
    <property type="match status" value="2"/>
</dbReference>
<keyword evidence="1 4" id="KW-0378">Hydrolase</keyword>
<keyword evidence="3 4" id="KW-0443">Lipid metabolism</keyword>
<dbReference type="GO" id="GO:0016787">
    <property type="term" value="F:hydrolase activity"/>
    <property type="evidence" value="ECO:0007669"/>
    <property type="project" value="UniProtKB-UniRule"/>
</dbReference>
<evidence type="ECO:0000256" key="1">
    <source>
        <dbReference type="ARBA" id="ARBA00022801"/>
    </source>
</evidence>